<dbReference type="NCBIfam" id="TIGR01444">
    <property type="entry name" value="fkbM_fam"/>
    <property type="match status" value="1"/>
</dbReference>
<feature type="domain" description="Methyltransferase FkbM" evidence="1">
    <location>
        <begin position="89"/>
        <end position="252"/>
    </location>
</feature>
<dbReference type="EMBL" id="HBHQ01012118">
    <property type="protein sequence ID" value="CAD9816220.1"/>
    <property type="molecule type" value="Transcribed_RNA"/>
</dbReference>
<accession>A0A7S2UDE6</accession>
<reference evidence="2" key="1">
    <citation type="submission" date="2021-01" db="EMBL/GenBank/DDBJ databases">
        <authorList>
            <person name="Corre E."/>
            <person name="Pelletier E."/>
            <person name="Niang G."/>
            <person name="Scheremetjew M."/>
            <person name="Finn R."/>
            <person name="Kale V."/>
            <person name="Holt S."/>
            <person name="Cochrane G."/>
            <person name="Meng A."/>
            <person name="Brown T."/>
            <person name="Cohen L."/>
        </authorList>
    </citation>
    <scope>NUCLEOTIDE SEQUENCE</scope>
    <source>
        <strain evidence="2">CCMP2084</strain>
    </source>
</reference>
<dbReference type="Gene3D" id="3.40.50.150">
    <property type="entry name" value="Vaccinia Virus protein VP39"/>
    <property type="match status" value="1"/>
</dbReference>
<name>A0A7S2UDE6_9STRA</name>
<sequence length="334" mass="37725">MLIHNRKVQVERFVAACCVFMLAGRSMNQRFQIYQATEQPIRITKPESSANDDSPRPSITQIIAASFIPMSPENGKMKLPRTIHTVVIDIGARESDYLDVLEQTEDATVALILFDPLPDSSIPLQKRVAEYSMRGLNETRSRWLNQTRSRQVFMVRAAMGENEGIGDFNIARGPACSSILKTSSENKFWCANVKETIQIPIMTLKDFLPLIPESVEQIHIKVDTEGADLAVLRGAGDYIHKVNTFVIECKADGGDKKFRDGECVQSDASLYMKEKDFNELEVERQGGLVNMFFVNSKYKGPLPAFLKDGRLAMRGFYDKLYQRFKNDHGVSAER</sequence>
<proteinExistence type="predicted"/>
<evidence type="ECO:0000259" key="1">
    <source>
        <dbReference type="Pfam" id="PF05050"/>
    </source>
</evidence>
<organism evidence="2">
    <name type="scientific">Attheya septentrionalis</name>
    <dbReference type="NCBI Taxonomy" id="420275"/>
    <lineage>
        <taxon>Eukaryota</taxon>
        <taxon>Sar</taxon>
        <taxon>Stramenopiles</taxon>
        <taxon>Ochrophyta</taxon>
        <taxon>Bacillariophyta</taxon>
        <taxon>Coscinodiscophyceae</taxon>
        <taxon>Chaetocerotophycidae</taxon>
        <taxon>Chaetocerotales</taxon>
        <taxon>Attheyaceae</taxon>
        <taxon>Attheya</taxon>
    </lineage>
</organism>
<evidence type="ECO:0000313" key="2">
    <source>
        <dbReference type="EMBL" id="CAD9816220.1"/>
    </source>
</evidence>
<dbReference type="Pfam" id="PF05050">
    <property type="entry name" value="Methyltransf_21"/>
    <property type="match status" value="1"/>
</dbReference>
<gene>
    <name evidence="2" type="ORF">ASEP1449_LOCUS8052</name>
</gene>
<protein>
    <recommendedName>
        <fullName evidence="1">Methyltransferase FkbM domain-containing protein</fullName>
    </recommendedName>
</protein>
<dbReference type="InterPro" id="IPR029063">
    <property type="entry name" value="SAM-dependent_MTases_sf"/>
</dbReference>
<dbReference type="AlphaFoldDB" id="A0A7S2UDE6"/>
<dbReference type="SUPFAM" id="SSF53335">
    <property type="entry name" value="S-adenosyl-L-methionine-dependent methyltransferases"/>
    <property type="match status" value="1"/>
</dbReference>
<dbReference type="InterPro" id="IPR006342">
    <property type="entry name" value="FkbM_mtfrase"/>
</dbReference>